<keyword evidence="2" id="KW-1185">Reference proteome</keyword>
<name>A0A0S4QVD1_9ACTN</name>
<reference evidence="2" key="1">
    <citation type="submission" date="2015-11" db="EMBL/GenBank/DDBJ databases">
        <authorList>
            <person name="Varghese N."/>
        </authorList>
    </citation>
    <scope>NUCLEOTIDE SEQUENCE [LARGE SCALE GENOMIC DNA]</scope>
    <source>
        <strain evidence="2">DSM 45899</strain>
    </source>
</reference>
<proteinExistence type="predicted"/>
<dbReference type="AlphaFoldDB" id="A0A0S4QVD1"/>
<dbReference type="Pfam" id="PF15956">
    <property type="entry name" value="DUF4760"/>
    <property type="match status" value="1"/>
</dbReference>
<dbReference type="RefSeq" id="WP_054571063.1">
    <property type="nucleotide sequence ID" value="NZ_FAOZ01000025.1"/>
</dbReference>
<dbReference type="InterPro" id="IPR031876">
    <property type="entry name" value="DUF4760"/>
</dbReference>
<evidence type="ECO:0000313" key="1">
    <source>
        <dbReference type="EMBL" id="CUU59193.1"/>
    </source>
</evidence>
<accession>A0A0S4QVD1</accession>
<dbReference type="EMBL" id="FAOZ01000025">
    <property type="protein sequence ID" value="CUU59193.1"/>
    <property type="molecule type" value="Genomic_DNA"/>
</dbReference>
<evidence type="ECO:0000313" key="2">
    <source>
        <dbReference type="Proteomes" id="UP000198802"/>
    </source>
</evidence>
<protein>
    <submittedName>
        <fullName evidence="1">Uncharacterized protein</fullName>
    </submittedName>
</protein>
<gene>
    <name evidence="1" type="ORF">Ga0074812_12583</name>
</gene>
<organism evidence="1 2">
    <name type="scientific">Parafrankia irregularis</name>
    <dbReference type="NCBI Taxonomy" id="795642"/>
    <lineage>
        <taxon>Bacteria</taxon>
        <taxon>Bacillati</taxon>
        <taxon>Actinomycetota</taxon>
        <taxon>Actinomycetes</taxon>
        <taxon>Frankiales</taxon>
        <taxon>Frankiaceae</taxon>
        <taxon>Parafrankia</taxon>
    </lineage>
</organism>
<sequence>MQHCRANHLPVVLDAFKASRYPEWFEAQEYILNRLSREHAAGCAWRDLPQQARDQANTIGLIYDDLGKLIAHQVISEDLVIGSYGESIVYLWDALAPYVYAEREHIPNFWVYFEDLAARTAKTSTRAVYAKLRLRKRPPRRQPDAA</sequence>
<dbReference type="Proteomes" id="UP000198802">
    <property type="component" value="Unassembled WGS sequence"/>
</dbReference>